<name>A0A9Q4CNT4_MORMO</name>
<evidence type="ECO:0000313" key="4">
    <source>
        <dbReference type="Proteomes" id="UP001076655"/>
    </source>
</evidence>
<dbReference type="InterPro" id="IPR030852">
    <property type="entry name" value="RcsF"/>
</dbReference>
<accession>A0A9Q4CNT4</accession>
<dbReference type="Proteomes" id="UP001076655">
    <property type="component" value="Unassembled WGS sequence"/>
</dbReference>
<feature type="chain" id="PRO_5040470360" description="Outer membrane lipoprotein RcsF" evidence="2">
    <location>
        <begin position="20"/>
        <end position="136"/>
    </location>
</feature>
<comment type="subcellular location">
    <subcellularLocation>
        <location evidence="1">Cell outer membrane</location>
        <topology evidence="1">Lipid-anchor</topology>
        <orientation evidence="1">Periplasmic side</orientation>
    </subcellularLocation>
</comment>
<dbReference type="PROSITE" id="PS51257">
    <property type="entry name" value="PROKAR_LIPOPROTEIN"/>
    <property type="match status" value="1"/>
</dbReference>
<comment type="function">
    <text evidence="1">Essential component of the Rcs signaling system, which controls transcription of numerous genes. Plays a role in signal transduction from the cell surface to the histidine kinase RcsC. May detect outer membrane defects.</text>
</comment>
<sequence length="136" mass="14669">MRVLIISLLALLMAGCSFRQSHSEQEQAQYADMRLKKPAGKKAKSTSAASRVKLYTRPEELLGKPFRDLGVVLGQNCPEAAKSAQSGIPAARKQMLYRAGKLKADAVLLHQCAVTPAQGCKQLTVCEGTAIKVDDV</sequence>
<protein>
    <recommendedName>
        <fullName evidence="1">Outer membrane lipoprotein RcsF</fullName>
    </recommendedName>
</protein>
<dbReference type="RefSeq" id="WP_052926363.1">
    <property type="nucleotide sequence ID" value="NZ_BRRE01000006.1"/>
</dbReference>
<comment type="caution">
    <text evidence="1">Lacks conserved residue(s) required for the propagation of feature annotation.</text>
</comment>
<keyword evidence="2" id="KW-0732">Signal</keyword>
<evidence type="ECO:0000313" key="3">
    <source>
        <dbReference type="EMBL" id="MCY0790655.1"/>
    </source>
</evidence>
<dbReference type="EMBL" id="JAPNMI010000007">
    <property type="protein sequence ID" value="MCY0790655.1"/>
    <property type="molecule type" value="Genomic_DNA"/>
</dbReference>
<feature type="signal peptide" evidence="2">
    <location>
        <begin position="1"/>
        <end position="19"/>
    </location>
</feature>
<organism evidence="3 4">
    <name type="scientific">Morganella morganii</name>
    <name type="common">Proteus morganii</name>
    <dbReference type="NCBI Taxonomy" id="582"/>
    <lineage>
        <taxon>Bacteria</taxon>
        <taxon>Pseudomonadati</taxon>
        <taxon>Pseudomonadota</taxon>
        <taxon>Gammaproteobacteria</taxon>
        <taxon>Enterobacterales</taxon>
        <taxon>Morganellaceae</taxon>
        <taxon>Morganella</taxon>
    </lineage>
</organism>
<dbReference type="Pfam" id="PF16358">
    <property type="entry name" value="RcsF"/>
    <property type="match status" value="1"/>
</dbReference>
<dbReference type="AlphaFoldDB" id="A0A9Q4CNT4"/>
<dbReference type="GO" id="GO:0035556">
    <property type="term" value="P:intracellular signal transduction"/>
    <property type="evidence" value="ECO:0007669"/>
    <property type="project" value="InterPro"/>
</dbReference>
<dbReference type="Gene3D" id="3.30.110.70">
    <property type="entry name" value="Hypothetical protein apc22750. Chain B"/>
    <property type="match status" value="1"/>
</dbReference>
<evidence type="ECO:0000256" key="1">
    <source>
        <dbReference type="HAMAP-Rule" id="MF_00976"/>
    </source>
</evidence>
<reference evidence="3" key="1">
    <citation type="submission" date="2022-08" db="EMBL/GenBank/DDBJ databases">
        <authorList>
            <person name="Dale J.L."/>
        </authorList>
    </citation>
    <scope>NUCLEOTIDE SEQUENCE</scope>
    <source>
        <strain evidence="3">2022EL-00758</strain>
    </source>
</reference>
<keyword evidence="1" id="KW-0998">Cell outer membrane</keyword>
<dbReference type="OrthoDB" id="6505467at2"/>
<proteinExistence type="inferred from homology"/>
<comment type="similarity">
    <text evidence="1">Belongs to the RcsF family.</text>
</comment>
<evidence type="ECO:0000256" key="2">
    <source>
        <dbReference type="SAM" id="SignalP"/>
    </source>
</evidence>
<keyword evidence="1" id="KW-0472">Membrane</keyword>
<dbReference type="NCBIfam" id="NF008048">
    <property type="entry name" value="PRK10781.1"/>
    <property type="match status" value="1"/>
</dbReference>
<dbReference type="HAMAP" id="MF_00976">
    <property type="entry name" value="RcsF"/>
    <property type="match status" value="1"/>
</dbReference>
<dbReference type="GO" id="GO:0031241">
    <property type="term" value="C:periplasmic side of cell outer membrane"/>
    <property type="evidence" value="ECO:0007669"/>
    <property type="project" value="UniProtKB-UniRule"/>
</dbReference>
<comment type="caution">
    <text evidence="3">The sequence shown here is derived from an EMBL/GenBank/DDBJ whole genome shotgun (WGS) entry which is preliminary data.</text>
</comment>
<gene>
    <name evidence="1 3" type="primary">rcsF</name>
    <name evidence="3" type="ORF">N0392_13280</name>
</gene>